<reference evidence="1" key="1">
    <citation type="submission" date="2013-12" db="EMBL/GenBank/DDBJ databases">
        <authorList>
            <person name="Aslett M."/>
        </authorList>
    </citation>
    <scope>NUCLEOTIDE SEQUENCE [LARGE SCALE GENOMIC DNA]</scope>
    <source>
        <strain evidence="1">Lindley</strain>
    </source>
</reference>
<accession>A0A183CNC5</accession>
<protein>
    <submittedName>
        <fullName evidence="2">S-adenosyl-L-methionine-dependent methyltransferase</fullName>
    </submittedName>
</protein>
<evidence type="ECO:0000313" key="2">
    <source>
        <dbReference type="WBParaSite" id="GPLIN_001438200"/>
    </source>
</evidence>
<dbReference type="Proteomes" id="UP000050741">
    <property type="component" value="Unassembled WGS sequence"/>
</dbReference>
<reference evidence="2" key="3">
    <citation type="submission" date="2016-06" db="UniProtKB">
        <authorList>
            <consortium name="WormBaseParasite"/>
        </authorList>
    </citation>
    <scope>IDENTIFICATION</scope>
</reference>
<evidence type="ECO:0000313" key="1">
    <source>
        <dbReference type="Proteomes" id="UP000050741"/>
    </source>
</evidence>
<proteinExistence type="predicted"/>
<organism evidence="1 2">
    <name type="scientific">Globodera pallida</name>
    <name type="common">Potato cyst nematode worm</name>
    <name type="synonym">Heterodera pallida</name>
    <dbReference type="NCBI Taxonomy" id="36090"/>
    <lineage>
        <taxon>Eukaryota</taxon>
        <taxon>Metazoa</taxon>
        <taxon>Ecdysozoa</taxon>
        <taxon>Nematoda</taxon>
        <taxon>Chromadorea</taxon>
        <taxon>Rhabditida</taxon>
        <taxon>Tylenchina</taxon>
        <taxon>Tylenchomorpha</taxon>
        <taxon>Tylenchoidea</taxon>
        <taxon>Heteroderidae</taxon>
        <taxon>Heteroderinae</taxon>
        <taxon>Globodera</taxon>
    </lineage>
</organism>
<dbReference type="AlphaFoldDB" id="A0A183CNC5"/>
<keyword evidence="1" id="KW-1185">Reference proteome</keyword>
<reference evidence="1" key="2">
    <citation type="submission" date="2014-05" db="EMBL/GenBank/DDBJ databases">
        <title>The genome and life-stage specific transcriptomes of Globodera pallida elucidate key aspects of plant parasitism by a cyst nematode.</title>
        <authorList>
            <person name="Cotton J.A."/>
            <person name="Lilley C.J."/>
            <person name="Jones L.M."/>
            <person name="Kikuchi T."/>
            <person name="Reid A.J."/>
            <person name="Thorpe P."/>
            <person name="Tsai I.J."/>
            <person name="Beasley H."/>
            <person name="Blok V."/>
            <person name="Cock P.J.A."/>
            <person name="Van den Akker S.E."/>
            <person name="Holroyd N."/>
            <person name="Hunt M."/>
            <person name="Mantelin S."/>
            <person name="Naghra H."/>
            <person name="Pain A."/>
            <person name="Palomares-Rius J.E."/>
            <person name="Zarowiecki M."/>
            <person name="Berriman M."/>
            <person name="Jones J.T."/>
            <person name="Urwin P.E."/>
        </authorList>
    </citation>
    <scope>NUCLEOTIDE SEQUENCE [LARGE SCALE GENOMIC DNA]</scope>
    <source>
        <strain evidence="1">Lindley</strain>
    </source>
</reference>
<name>A0A183CNC5_GLOPA</name>
<sequence length="131" mass="15038">MIEALSKIRNDAAQNALIGLLESKKFTNMYEHFIVVTCTTLQYQIENFSDFVGKRLGHEFIETVQNPLEKWIKFCHVSADHRVTVGEGNALYPKSAATSCKKIWLIGIELKESFVQVESEYVDEPERLEKL</sequence>
<dbReference type="WBParaSite" id="GPLIN_001438200">
    <property type="protein sequence ID" value="GPLIN_001438200"/>
    <property type="gene ID" value="GPLIN_001438200"/>
</dbReference>